<proteinExistence type="predicted"/>
<organism evidence="1 2">
    <name type="scientific">Porites evermanni</name>
    <dbReference type="NCBI Taxonomy" id="104178"/>
    <lineage>
        <taxon>Eukaryota</taxon>
        <taxon>Metazoa</taxon>
        <taxon>Cnidaria</taxon>
        <taxon>Anthozoa</taxon>
        <taxon>Hexacorallia</taxon>
        <taxon>Scleractinia</taxon>
        <taxon>Fungiina</taxon>
        <taxon>Poritidae</taxon>
        <taxon>Porites</taxon>
    </lineage>
</organism>
<gene>
    <name evidence="1" type="ORF">PEVE_00033347</name>
</gene>
<accession>A0ABN8T0C3</accession>
<dbReference type="EMBL" id="CALNXI010004958">
    <property type="protein sequence ID" value="CAH3196725.1"/>
    <property type="molecule type" value="Genomic_DNA"/>
</dbReference>
<keyword evidence="2" id="KW-1185">Reference proteome</keyword>
<evidence type="ECO:0000313" key="1">
    <source>
        <dbReference type="EMBL" id="CAH3196725.1"/>
    </source>
</evidence>
<name>A0ABN8T0C3_9CNID</name>
<sequence>MCRMKTLARSFVWWSGIDLDIEDKVRLCHLFRVKNTRGGKEKWIPGTIVAVKGPDTYLVRVPCNDSRYVHANHLIPDEARGKSAHKEIFTPEMVEHNPPSDFEREPFEVDNEISFKSSVIAVPAVDDDSNVESG</sequence>
<protein>
    <submittedName>
        <fullName evidence="1">Uncharacterized protein</fullName>
    </submittedName>
</protein>
<dbReference type="Proteomes" id="UP001159427">
    <property type="component" value="Unassembled WGS sequence"/>
</dbReference>
<reference evidence="1 2" key="1">
    <citation type="submission" date="2022-05" db="EMBL/GenBank/DDBJ databases">
        <authorList>
            <consortium name="Genoscope - CEA"/>
            <person name="William W."/>
        </authorList>
    </citation>
    <scope>NUCLEOTIDE SEQUENCE [LARGE SCALE GENOMIC DNA]</scope>
</reference>
<evidence type="ECO:0000313" key="2">
    <source>
        <dbReference type="Proteomes" id="UP001159427"/>
    </source>
</evidence>
<comment type="caution">
    <text evidence="1">The sequence shown here is derived from an EMBL/GenBank/DDBJ whole genome shotgun (WGS) entry which is preliminary data.</text>
</comment>